<dbReference type="Gene3D" id="3.50.50.60">
    <property type="entry name" value="FAD/NAD(P)-binding domain"/>
    <property type="match status" value="1"/>
</dbReference>
<evidence type="ECO:0000313" key="6">
    <source>
        <dbReference type="EMBL" id="KAL1404876.1"/>
    </source>
</evidence>
<dbReference type="SUPFAM" id="SSF51905">
    <property type="entry name" value="FAD/NAD(P)-binding domain"/>
    <property type="match status" value="2"/>
</dbReference>
<keyword evidence="1" id="KW-0285">Flavoprotein</keyword>
<dbReference type="Proteomes" id="UP001565368">
    <property type="component" value="Unassembled WGS sequence"/>
</dbReference>
<dbReference type="Pfam" id="PF01494">
    <property type="entry name" value="FAD_binding_3"/>
    <property type="match status" value="1"/>
</dbReference>
<keyword evidence="7" id="KW-1185">Reference proteome</keyword>
<dbReference type="InterPro" id="IPR002938">
    <property type="entry name" value="FAD-bd"/>
</dbReference>
<proteinExistence type="predicted"/>
<evidence type="ECO:0000259" key="5">
    <source>
        <dbReference type="Pfam" id="PF01494"/>
    </source>
</evidence>
<dbReference type="EMBL" id="JBBXJM010000007">
    <property type="protein sequence ID" value="KAL1404876.1"/>
    <property type="molecule type" value="Genomic_DNA"/>
</dbReference>
<dbReference type="RefSeq" id="XP_069204820.1">
    <property type="nucleotide sequence ID" value="XM_069356883.1"/>
</dbReference>
<dbReference type="InterPro" id="IPR020946">
    <property type="entry name" value="Flavin_mOase-like"/>
</dbReference>
<evidence type="ECO:0000256" key="2">
    <source>
        <dbReference type="ARBA" id="ARBA00022827"/>
    </source>
</evidence>
<reference evidence="6 7" key="1">
    <citation type="submission" date="2023-08" db="EMBL/GenBank/DDBJ databases">
        <title>Annotated Genome Sequence of Vanrija albida AlHP1.</title>
        <authorList>
            <person name="Herzog R."/>
        </authorList>
    </citation>
    <scope>NUCLEOTIDE SEQUENCE [LARGE SCALE GENOMIC DNA]</scope>
    <source>
        <strain evidence="6 7">AlHP1</strain>
    </source>
</reference>
<gene>
    <name evidence="6" type="ORF">Q8F55_008487</name>
</gene>
<feature type="domain" description="FAD-binding" evidence="5">
    <location>
        <begin position="219"/>
        <end position="258"/>
    </location>
</feature>
<evidence type="ECO:0000313" key="7">
    <source>
        <dbReference type="Proteomes" id="UP001565368"/>
    </source>
</evidence>
<dbReference type="PANTHER" id="PTHR43539">
    <property type="entry name" value="FLAVIN-BINDING MONOOXYGENASE-LIKE PROTEIN (AFU_ORTHOLOGUE AFUA_4G09220)"/>
    <property type="match status" value="1"/>
</dbReference>
<name>A0ABR3PQZ7_9TREE</name>
<organism evidence="6 7">
    <name type="scientific">Vanrija albida</name>
    <dbReference type="NCBI Taxonomy" id="181172"/>
    <lineage>
        <taxon>Eukaryota</taxon>
        <taxon>Fungi</taxon>
        <taxon>Dikarya</taxon>
        <taxon>Basidiomycota</taxon>
        <taxon>Agaricomycotina</taxon>
        <taxon>Tremellomycetes</taxon>
        <taxon>Trichosporonales</taxon>
        <taxon>Trichosporonaceae</taxon>
        <taxon>Vanrija</taxon>
    </lineage>
</organism>
<dbReference type="GeneID" id="95989530"/>
<dbReference type="PANTHER" id="PTHR43539:SF26">
    <property type="entry name" value="MONOOXYGENASE, PUTATIVE-RELATED"/>
    <property type="match status" value="1"/>
</dbReference>
<accession>A0ABR3PQZ7</accession>
<evidence type="ECO:0000256" key="4">
    <source>
        <dbReference type="SAM" id="MobiDB-lite"/>
    </source>
</evidence>
<dbReference type="InterPro" id="IPR050982">
    <property type="entry name" value="Auxin_biosynth/cation_transpt"/>
</dbReference>
<sequence>MSPIALEKPTTPAPVKPTREPLPVHPDPIAPDFNYKFKYNHALPTHGGEALEIPADADAAAVAGDVVAALGGALVAQDAVAFANLFLEHGAWRDRAAFTWDYRTFNFRPQILKAASDLLPATRVRSVSLAAPAPLIKRPYPDLSYVQAHVDIATDDIGASALLTLVLTPEGYKIWTLNTVIERLNAFPELPDRDGHMTGPNSWAVQRALDTDLTDTEPDVLIVGGGQNGLMTAARLKALGVSSLVVERNPRLGDNWRGRYEALSLHFPYWADHFPYMPFPKHWPTYTPSAKLADWFEWYASALELTVWTGARVSGCSQSADGAWTVEVERGGKGTRIFHPKHVVMATSLAGVAKMPTVPGAEQFKGTIKHSTEHDTSRGWEGRRVLVVGTSSSGFDTAYDFARRGIDVTLLQRSATYVMSLPNAVSRMLADYAPLEDGTQPDHEVADRVFFGLPAGQTEEVMRRVVSELTELDHDLILGIEKRGFKTWRGQRGTGKVTLNDTRHGGFYFEAGACEEIIKGNIRVEQGSIECFTEDGVVLDGHRAQQYDLVIFATGFSNAVDSIRLALGDDVANRTKQIWGVDEEGEINAAWRDCGVPNMWIMVGALQQARYHSHKVALRIKARLEGVRGADTPYLAAV</sequence>
<protein>
    <recommendedName>
        <fullName evidence="5">FAD-binding domain-containing protein</fullName>
    </recommendedName>
</protein>
<dbReference type="PRINTS" id="PR00411">
    <property type="entry name" value="PNDRDTASEI"/>
</dbReference>
<keyword evidence="3" id="KW-0560">Oxidoreductase</keyword>
<evidence type="ECO:0000256" key="3">
    <source>
        <dbReference type="ARBA" id="ARBA00023002"/>
    </source>
</evidence>
<comment type="caution">
    <text evidence="6">The sequence shown here is derived from an EMBL/GenBank/DDBJ whole genome shotgun (WGS) entry which is preliminary data.</text>
</comment>
<dbReference type="InterPro" id="IPR036188">
    <property type="entry name" value="FAD/NAD-bd_sf"/>
</dbReference>
<evidence type="ECO:0000256" key="1">
    <source>
        <dbReference type="ARBA" id="ARBA00022630"/>
    </source>
</evidence>
<feature type="region of interest" description="Disordered" evidence="4">
    <location>
        <begin position="1"/>
        <end position="24"/>
    </location>
</feature>
<dbReference type="Pfam" id="PF00743">
    <property type="entry name" value="FMO-like"/>
    <property type="match status" value="1"/>
</dbReference>
<keyword evidence="2" id="KW-0274">FAD</keyword>